<proteinExistence type="predicted"/>
<evidence type="ECO:0000313" key="2">
    <source>
        <dbReference type="Proteomes" id="UP000276133"/>
    </source>
</evidence>
<evidence type="ECO:0000313" key="1">
    <source>
        <dbReference type="EMBL" id="RNA33118.1"/>
    </source>
</evidence>
<sequence length="185" mass="21619">MYPIPKIMSKSTLFNFFLKKKFDQHEFFAISNSYCGGLDKVEVRNKVKIEINETQKMIKIKQFFSQKLLIRVLAKLRLDSLIFKHLFILMCMIKVYQTQHNRFEYVFHLWCLVSKLVVVLLDVVEKVVNLVVVFEINVVKESVSPPLNEKNKSSLQAISGDFIKTRVQHGSVVFTYGFMLNKYAA</sequence>
<organism evidence="1 2">
    <name type="scientific">Brachionus plicatilis</name>
    <name type="common">Marine rotifer</name>
    <name type="synonym">Brachionus muelleri</name>
    <dbReference type="NCBI Taxonomy" id="10195"/>
    <lineage>
        <taxon>Eukaryota</taxon>
        <taxon>Metazoa</taxon>
        <taxon>Spiralia</taxon>
        <taxon>Gnathifera</taxon>
        <taxon>Rotifera</taxon>
        <taxon>Eurotatoria</taxon>
        <taxon>Monogononta</taxon>
        <taxon>Pseudotrocha</taxon>
        <taxon>Ploima</taxon>
        <taxon>Brachionidae</taxon>
        <taxon>Brachionus</taxon>
    </lineage>
</organism>
<dbReference type="AlphaFoldDB" id="A0A3M7SC42"/>
<name>A0A3M7SC42_BRAPC</name>
<accession>A0A3M7SC42</accession>
<comment type="caution">
    <text evidence="1">The sequence shown here is derived from an EMBL/GenBank/DDBJ whole genome shotgun (WGS) entry which is preliminary data.</text>
</comment>
<protein>
    <submittedName>
        <fullName evidence="1">Uncharacterized protein</fullName>
    </submittedName>
</protein>
<keyword evidence="2" id="KW-1185">Reference proteome</keyword>
<dbReference type="EMBL" id="REGN01001682">
    <property type="protein sequence ID" value="RNA33118.1"/>
    <property type="molecule type" value="Genomic_DNA"/>
</dbReference>
<reference evidence="1 2" key="1">
    <citation type="journal article" date="2018" name="Sci. Rep.">
        <title>Genomic signatures of local adaptation to the degree of environmental predictability in rotifers.</title>
        <authorList>
            <person name="Franch-Gras L."/>
            <person name="Hahn C."/>
            <person name="Garcia-Roger E.M."/>
            <person name="Carmona M.J."/>
            <person name="Serra M."/>
            <person name="Gomez A."/>
        </authorList>
    </citation>
    <scope>NUCLEOTIDE SEQUENCE [LARGE SCALE GENOMIC DNA]</scope>
    <source>
        <strain evidence="1">HYR1</strain>
    </source>
</reference>
<dbReference type="Proteomes" id="UP000276133">
    <property type="component" value="Unassembled WGS sequence"/>
</dbReference>
<gene>
    <name evidence="1" type="ORF">BpHYR1_028049</name>
</gene>